<feature type="compositionally biased region" description="Basic residues" evidence="1">
    <location>
        <begin position="117"/>
        <end position="131"/>
    </location>
</feature>
<dbReference type="AlphaFoldDB" id="H2XSZ9"/>
<dbReference type="Proteomes" id="UP000008144">
    <property type="component" value="Unassembled WGS sequence"/>
</dbReference>
<dbReference type="OMA" id="QEEQEMW"/>
<feature type="compositionally biased region" description="Basic residues" evidence="1">
    <location>
        <begin position="46"/>
        <end position="71"/>
    </location>
</feature>
<feature type="region of interest" description="Disordered" evidence="1">
    <location>
        <begin position="33"/>
        <end position="131"/>
    </location>
</feature>
<reference evidence="2" key="2">
    <citation type="submission" date="2025-08" db="UniProtKB">
        <authorList>
            <consortium name="Ensembl"/>
        </authorList>
    </citation>
    <scope>IDENTIFICATION</scope>
</reference>
<dbReference type="Pfam" id="PF15692">
    <property type="entry name" value="NKAP"/>
    <property type="match status" value="1"/>
</dbReference>
<evidence type="ECO:0000313" key="3">
    <source>
        <dbReference type="Proteomes" id="UP000008144"/>
    </source>
</evidence>
<accession>H2XSZ9</accession>
<keyword evidence="3" id="KW-1185">Reference proteome</keyword>
<name>H2XSZ9_CIOIN</name>
<reference evidence="2" key="3">
    <citation type="submission" date="2025-09" db="UniProtKB">
        <authorList>
            <consortium name="Ensembl"/>
        </authorList>
    </citation>
    <scope>IDENTIFICATION</scope>
</reference>
<evidence type="ECO:0000256" key="1">
    <source>
        <dbReference type="SAM" id="MobiDB-lite"/>
    </source>
</evidence>
<dbReference type="GeneTree" id="ENSGT00660000096851"/>
<protein>
    <submittedName>
        <fullName evidence="2">Uncharacterized protein</fullName>
    </submittedName>
</protein>
<evidence type="ECO:0000313" key="2">
    <source>
        <dbReference type="Ensembl" id="ENSCINP00000032783.1"/>
    </source>
</evidence>
<feature type="compositionally biased region" description="Basic and acidic residues" evidence="1">
    <location>
        <begin position="33"/>
        <end position="45"/>
    </location>
</feature>
<reference evidence="3" key="1">
    <citation type="journal article" date="2002" name="Science">
        <title>The draft genome of Ciona intestinalis: insights into chordate and vertebrate origins.</title>
        <authorList>
            <person name="Dehal P."/>
            <person name="Satou Y."/>
            <person name="Campbell R.K."/>
            <person name="Chapman J."/>
            <person name="Degnan B."/>
            <person name="De Tomaso A."/>
            <person name="Davidson B."/>
            <person name="Di Gregorio A."/>
            <person name="Gelpke M."/>
            <person name="Goodstein D.M."/>
            <person name="Harafuji N."/>
            <person name="Hastings K.E."/>
            <person name="Ho I."/>
            <person name="Hotta K."/>
            <person name="Huang W."/>
            <person name="Kawashima T."/>
            <person name="Lemaire P."/>
            <person name="Martinez D."/>
            <person name="Meinertzhagen I.A."/>
            <person name="Necula S."/>
            <person name="Nonaka M."/>
            <person name="Putnam N."/>
            <person name="Rash S."/>
            <person name="Saiga H."/>
            <person name="Satake M."/>
            <person name="Terry A."/>
            <person name="Yamada L."/>
            <person name="Wang H.G."/>
            <person name="Awazu S."/>
            <person name="Azumi K."/>
            <person name="Boore J."/>
            <person name="Branno M."/>
            <person name="Chin-Bow S."/>
            <person name="DeSantis R."/>
            <person name="Doyle S."/>
            <person name="Francino P."/>
            <person name="Keys D.N."/>
            <person name="Haga S."/>
            <person name="Hayashi H."/>
            <person name="Hino K."/>
            <person name="Imai K.S."/>
            <person name="Inaba K."/>
            <person name="Kano S."/>
            <person name="Kobayashi K."/>
            <person name="Kobayashi M."/>
            <person name="Lee B.I."/>
            <person name="Makabe K.W."/>
            <person name="Manohar C."/>
            <person name="Matassi G."/>
            <person name="Medina M."/>
            <person name="Mochizuki Y."/>
            <person name="Mount S."/>
            <person name="Morishita T."/>
            <person name="Miura S."/>
            <person name="Nakayama A."/>
            <person name="Nishizaka S."/>
            <person name="Nomoto H."/>
            <person name="Ohta F."/>
            <person name="Oishi K."/>
            <person name="Rigoutsos I."/>
            <person name="Sano M."/>
            <person name="Sasaki A."/>
            <person name="Sasakura Y."/>
            <person name="Shoguchi E."/>
            <person name="Shin-i T."/>
            <person name="Spagnuolo A."/>
            <person name="Stainier D."/>
            <person name="Suzuki M.M."/>
            <person name="Tassy O."/>
            <person name="Takatori N."/>
            <person name="Tokuoka M."/>
            <person name="Yagi K."/>
            <person name="Yoshizaki F."/>
            <person name="Wada S."/>
            <person name="Zhang C."/>
            <person name="Hyatt P.D."/>
            <person name="Larimer F."/>
            <person name="Detter C."/>
            <person name="Doggett N."/>
            <person name="Glavina T."/>
            <person name="Hawkins T."/>
            <person name="Richardson P."/>
            <person name="Lucas S."/>
            <person name="Kohara Y."/>
            <person name="Levine M."/>
            <person name="Satoh N."/>
            <person name="Rokhsar D.S."/>
        </authorList>
    </citation>
    <scope>NUCLEOTIDE SEQUENCE [LARGE SCALE GENOMIC DNA]</scope>
</reference>
<proteinExistence type="predicted"/>
<dbReference type="InParanoid" id="H2XSZ9"/>
<dbReference type="HOGENOM" id="CLU_1980843_0_0_1"/>
<dbReference type="Ensembl" id="ENSCINT00000032234.1">
    <property type="protein sequence ID" value="ENSCINP00000032783.1"/>
    <property type="gene ID" value="ENSCING00000023497.1"/>
</dbReference>
<sequence>MDGSSNPPKKSRINKVAFINVVQHVEVHNRMQEEQEMWLKRNKDQHPRKRSRSPGEPKKKKRKKSKERKRSKKDESKTPPQPTERWGHSGFNELYPEDLISGRFIRSSDESEEEGKKKKKRSKKSKKKSKR</sequence>
<organism evidence="2 3">
    <name type="scientific">Ciona intestinalis</name>
    <name type="common">Transparent sea squirt</name>
    <name type="synonym">Ascidia intestinalis</name>
    <dbReference type="NCBI Taxonomy" id="7719"/>
    <lineage>
        <taxon>Eukaryota</taxon>
        <taxon>Metazoa</taxon>
        <taxon>Chordata</taxon>
        <taxon>Tunicata</taxon>
        <taxon>Ascidiacea</taxon>
        <taxon>Phlebobranchia</taxon>
        <taxon>Cionidae</taxon>
        <taxon>Ciona</taxon>
    </lineage>
</organism>